<keyword evidence="3" id="KW-0677">Repeat</keyword>
<dbReference type="GO" id="GO:0005737">
    <property type="term" value="C:cytoplasm"/>
    <property type="evidence" value="ECO:0007669"/>
    <property type="project" value="TreeGrafter"/>
</dbReference>
<dbReference type="InterPro" id="IPR020858">
    <property type="entry name" value="Serum_albumin-like"/>
</dbReference>
<dbReference type="PANTHER" id="PTHR11385:SF12">
    <property type="entry name" value="ALBUMIN SUPERFAMILY MEMBER 1"/>
    <property type="match status" value="1"/>
</dbReference>
<dbReference type="Pfam" id="PF00273">
    <property type="entry name" value="Serum_albumin"/>
    <property type="match status" value="1"/>
</dbReference>
<dbReference type="InterPro" id="IPR000264">
    <property type="entry name" value="ALB/AFP/VDB"/>
</dbReference>
<dbReference type="GO" id="GO:0072562">
    <property type="term" value="C:blood microparticle"/>
    <property type="evidence" value="ECO:0007669"/>
    <property type="project" value="TreeGrafter"/>
</dbReference>
<dbReference type="GO" id="GO:0036094">
    <property type="term" value="F:small molecule binding"/>
    <property type="evidence" value="ECO:0007669"/>
    <property type="project" value="TreeGrafter"/>
</dbReference>
<evidence type="ECO:0000259" key="5">
    <source>
        <dbReference type="PROSITE" id="PS51438"/>
    </source>
</evidence>
<name>A0A8C2N2U4_CRIGR</name>
<dbReference type="PROSITE" id="PS51438">
    <property type="entry name" value="ALBUMIN_2"/>
    <property type="match status" value="1"/>
</dbReference>
<keyword evidence="4" id="KW-1015">Disulfide bond</keyword>
<dbReference type="AlphaFoldDB" id="A0A8C2N2U4"/>
<accession>A0A8C2N2U4</accession>
<evidence type="ECO:0000313" key="7">
    <source>
        <dbReference type="Proteomes" id="UP000694386"/>
    </source>
</evidence>
<comment type="subcellular location">
    <subcellularLocation>
        <location evidence="1">Secreted</location>
    </subcellularLocation>
</comment>
<evidence type="ECO:0000313" key="6">
    <source>
        <dbReference type="Ensembl" id="ENSCGRP00001026371.1"/>
    </source>
</evidence>
<proteinExistence type="predicted"/>
<dbReference type="InterPro" id="IPR014760">
    <property type="entry name" value="Serum_albumin_N"/>
</dbReference>
<evidence type="ECO:0000256" key="2">
    <source>
        <dbReference type="ARBA" id="ARBA00022525"/>
    </source>
</evidence>
<dbReference type="Ensembl" id="ENSCGRT00001030617.1">
    <property type="protein sequence ID" value="ENSCGRP00001026371.1"/>
    <property type="gene ID" value="ENSCGRG00001023715.1"/>
</dbReference>
<sequence length="79" mass="9077">MPITLGKGRERHIGTCNCESEDRGKCRLLGNLVKQKPHAAEEEFLSIGEDFMQLVEMCCHAEKREMCFQEEVSCRMSLK</sequence>
<protein>
    <recommendedName>
        <fullName evidence="5">Albumin domain-containing protein</fullName>
    </recommendedName>
</protein>
<dbReference type="Gene3D" id="1.10.246.10">
    <property type="match status" value="1"/>
</dbReference>
<reference evidence="6" key="1">
    <citation type="submission" date="2025-08" db="UniProtKB">
        <authorList>
            <consortium name="Ensembl"/>
        </authorList>
    </citation>
    <scope>IDENTIFICATION</scope>
</reference>
<dbReference type="PANTHER" id="PTHR11385">
    <property type="entry name" value="SERUM ALBUMIN-RELATED"/>
    <property type="match status" value="1"/>
</dbReference>
<evidence type="ECO:0000256" key="1">
    <source>
        <dbReference type="ARBA" id="ARBA00004613"/>
    </source>
</evidence>
<reference evidence="6" key="2">
    <citation type="submission" date="2025-09" db="UniProtKB">
        <authorList>
            <consortium name="Ensembl"/>
        </authorList>
    </citation>
    <scope>IDENTIFICATION</scope>
</reference>
<evidence type="ECO:0000256" key="3">
    <source>
        <dbReference type="ARBA" id="ARBA00022737"/>
    </source>
</evidence>
<organism evidence="6 7">
    <name type="scientific">Cricetulus griseus</name>
    <name type="common">Chinese hamster</name>
    <name type="synonym">Cricetulus barabensis griseus</name>
    <dbReference type="NCBI Taxonomy" id="10029"/>
    <lineage>
        <taxon>Eukaryota</taxon>
        <taxon>Metazoa</taxon>
        <taxon>Chordata</taxon>
        <taxon>Craniata</taxon>
        <taxon>Vertebrata</taxon>
        <taxon>Euteleostomi</taxon>
        <taxon>Mammalia</taxon>
        <taxon>Eutheria</taxon>
        <taxon>Euarchontoglires</taxon>
        <taxon>Glires</taxon>
        <taxon>Rodentia</taxon>
        <taxon>Myomorpha</taxon>
        <taxon>Muroidea</taxon>
        <taxon>Cricetidae</taxon>
        <taxon>Cricetinae</taxon>
        <taxon>Cricetulus</taxon>
    </lineage>
</organism>
<evidence type="ECO:0000256" key="4">
    <source>
        <dbReference type="ARBA" id="ARBA00023157"/>
    </source>
</evidence>
<dbReference type="SUPFAM" id="SSF48552">
    <property type="entry name" value="Serum albumin-like"/>
    <property type="match status" value="1"/>
</dbReference>
<feature type="domain" description="Albumin" evidence="5">
    <location>
        <begin position="1"/>
        <end position="77"/>
    </location>
</feature>
<dbReference type="Proteomes" id="UP000694386">
    <property type="component" value="Unplaced"/>
</dbReference>
<keyword evidence="2" id="KW-0964">Secreted</keyword>